<organism evidence="8 9">
    <name type="scientific">Nephila pilipes</name>
    <name type="common">Giant wood spider</name>
    <name type="synonym">Nephila maculata</name>
    <dbReference type="NCBI Taxonomy" id="299642"/>
    <lineage>
        <taxon>Eukaryota</taxon>
        <taxon>Metazoa</taxon>
        <taxon>Ecdysozoa</taxon>
        <taxon>Arthropoda</taxon>
        <taxon>Chelicerata</taxon>
        <taxon>Arachnida</taxon>
        <taxon>Araneae</taxon>
        <taxon>Araneomorphae</taxon>
        <taxon>Entelegynae</taxon>
        <taxon>Araneoidea</taxon>
        <taxon>Nephilidae</taxon>
        <taxon>Nephila</taxon>
    </lineage>
</organism>
<evidence type="ECO:0000256" key="7">
    <source>
        <dbReference type="RuleBase" id="RU000382"/>
    </source>
</evidence>
<dbReference type="Pfam" id="PF00282">
    <property type="entry name" value="Pyridoxal_deC"/>
    <property type="match status" value="1"/>
</dbReference>
<reference evidence="8" key="1">
    <citation type="submission" date="2020-08" db="EMBL/GenBank/DDBJ databases">
        <title>Multicomponent nature underlies the extraordinary mechanical properties of spider dragline silk.</title>
        <authorList>
            <person name="Kono N."/>
            <person name="Nakamura H."/>
            <person name="Mori M."/>
            <person name="Yoshida Y."/>
            <person name="Ohtoshi R."/>
            <person name="Malay A.D."/>
            <person name="Moran D.A.P."/>
            <person name="Tomita M."/>
            <person name="Numata K."/>
            <person name="Arakawa K."/>
        </authorList>
    </citation>
    <scope>NUCLEOTIDE SEQUENCE</scope>
</reference>
<keyword evidence="5 7" id="KW-0456">Lyase</keyword>
<evidence type="ECO:0000256" key="1">
    <source>
        <dbReference type="ARBA" id="ARBA00001933"/>
    </source>
</evidence>
<dbReference type="Proteomes" id="UP000887013">
    <property type="component" value="Unassembled WGS sequence"/>
</dbReference>
<dbReference type="InterPro" id="IPR002129">
    <property type="entry name" value="PyrdxlP-dep_de-COase"/>
</dbReference>
<proteinExistence type="inferred from homology"/>
<dbReference type="PRINTS" id="PR00800">
    <property type="entry name" value="YHDCRBOXLASE"/>
</dbReference>
<evidence type="ECO:0000256" key="3">
    <source>
        <dbReference type="ARBA" id="ARBA00022793"/>
    </source>
</evidence>
<dbReference type="SUPFAM" id="SSF53383">
    <property type="entry name" value="PLP-dependent transferases"/>
    <property type="match status" value="1"/>
</dbReference>
<dbReference type="PANTHER" id="PTHR11999:SF70">
    <property type="entry name" value="MIP05841P"/>
    <property type="match status" value="1"/>
</dbReference>
<dbReference type="InterPro" id="IPR015422">
    <property type="entry name" value="PyrdxlP-dep_Trfase_small"/>
</dbReference>
<dbReference type="GO" id="GO:0016831">
    <property type="term" value="F:carboxy-lyase activity"/>
    <property type="evidence" value="ECO:0007669"/>
    <property type="project" value="UniProtKB-KW"/>
</dbReference>
<dbReference type="Gene3D" id="3.40.640.10">
    <property type="entry name" value="Type I PLP-dependent aspartate aminotransferase-like (Major domain)"/>
    <property type="match status" value="1"/>
</dbReference>
<dbReference type="Gene3D" id="1.20.1340.10">
    <property type="entry name" value="dopa decarboxylase, N-terminal domain"/>
    <property type="match status" value="1"/>
</dbReference>
<evidence type="ECO:0000256" key="6">
    <source>
        <dbReference type="PIRSR" id="PIRSR602129-50"/>
    </source>
</evidence>
<evidence type="ECO:0000313" key="8">
    <source>
        <dbReference type="EMBL" id="GFT18513.1"/>
    </source>
</evidence>
<dbReference type="OrthoDB" id="639767at2759"/>
<dbReference type="AlphaFoldDB" id="A0A8X6TKS9"/>
<dbReference type="EMBL" id="BMAW01058869">
    <property type="protein sequence ID" value="GFT18513.1"/>
    <property type="molecule type" value="Genomic_DNA"/>
</dbReference>
<name>A0A8X6TKS9_NEPPI</name>
<gene>
    <name evidence="8" type="primary">tdc-1</name>
    <name evidence="8" type="ORF">NPIL_413221</name>
</gene>
<keyword evidence="4 6" id="KW-0663">Pyridoxal phosphate</keyword>
<comment type="similarity">
    <text evidence="2 7">Belongs to the group II decarboxylase family.</text>
</comment>
<dbReference type="GO" id="GO:0030170">
    <property type="term" value="F:pyridoxal phosphate binding"/>
    <property type="evidence" value="ECO:0007669"/>
    <property type="project" value="InterPro"/>
</dbReference>
<feature type="modified residue" description="N6-(pyridoxal phosphate)lysine" evidence="6">
    <location>
        <position position="304"/>
    </location>
</feature>
<dbReference type="InterPro" id="IPR015424">
    <property type="entry name" value="PyrdxlP-dep_Trfase"/>
</dbReference>
<dbReference type="Gene3D" id="3.90.1150.10">
    <property type="entry name" value="Aspartate Aminotransferase, domain 1"/>
    <property type="match status" value="1"/>
</dbReference>
<protein>
    <submittedName>
        <fullName evidence="8">Tyrosine decarboxylase</fullName>
    </submittedName>
</protein>
<comment type="cofactor">
    <cofactor evidence="1 6 7">
        <name>pyridoxal 5'-phosphate</name>
        <dbReference type="ChEBI" id="CHEBI:597326"/>
    </cofactor>
</comment>
<dbReference type="PANTHER" id="PTHR11999">
    <property type="entry name" value="GROUP II PYRIDOXAL-5-PHOSPHATE DECARBOXYLASE"/>
    <property type="match status" value="1"/>
</dbReference>
<dbReference type="FunFam" id="3.90.1150.10:FF:000018">
    <property type="entry name" value="Histidine decarboxylase"/>
    <property type="match status" value="1"/>
</dbReference>
<dbReference type="GO" id="GO:0019752">
    <property type="term" value="P:carboxylic acid metabolic process"/>
    <property type="evidence" value="ECO:0007669"/>
    <property type="project" value="InterPro"/>
</dbReference>
<dbReference type="GO" id="GO:0005737">
    <property type="term" value="C:cytoplasm"/>
    <property type="evidence" value="ECO:0007669"/>
    <property type="project" value="TreeGrafter"/>
</dbReference>
<accession>A0A8X6TKS9</accession>
<comment type="caution">
    <text evidence="8">The sequence shown here is derived from an EMBL/GenBank/DDBJ whole genome shotgun (WGS) entry which is preliminary data.</text>
</comment>
<keyword evidence="9" id="KW-1185">Reference proteome</keyword>
<dbReference type="FunFam" id="3.40.640.10:FF:000025">
    <property type="entry name" value="Histidine decarboxylase"/>
    <property type="match status" value="1"/>
</dbReference>
<evidence type="ECO:0000256" key="4">
    <source>
        <dbReference type="ARBA" id="ARBA00022898"/>
    </source>
</evidence>
<dbReference type="CDD" id="cd06450">
    <property type="entry name" value="DOPA_deC_like"/>
    <property type="match status" value="1"/>
</dbReference>
<evidence type="ECO:0000256" key="2">
    <source>
        <dbReference type="ARBA" id="ARBA00009533"/>
    </source>
</evidence>
<evidence type="ECO:0000256" key="5">
    <source>
        <dbReference type="ARBA" id="ARBA00023239"/>
    </source>
</evidence>
<sequence>MDTEEFRQRGIEMINFIIDYHSTVVQERITPLVKPGYLRALIPELPPEDGEEWDSIMKDCEKIILPGLTHWLHPHFHAFFPIGCSYPSLLGEIMSDALACNGFSWAASPSCTELESIVLDWLGEMIGLPDKFLFCKPNSCGGGALQGSASDCNLVVLLAARHHTIKLLQRADPTVEEGKLLSSLIAYCSQEAHSSVEKSAMICLVKLGILRTDSKYRLRGSILEEAIKKDIKNGYRPFFVTATIGTTSCGSCDKIDELGPICEKYDMWLHVDAAYGGNAMICPEMRHHLKGVEYVSSFNTNPTKWMLVNYDCSAMWVSDRNKFTECLIVRPLYLAYNQEQFALDYRHWGIPLSRRFRSLKLWFTIRSFGVRGLQEYIRNHIKLAKHFARHIINDKRFELENEVHFGLVCFRMKGSNSLNENLLNTINRSGELYMVAASLGRKYVIRFCICYSKATEEHVEYAWNIISKVATQLLEGSPKGT</sequence>
<dbReference type="InterPro" id="IPR015421">
    <property type="entry name" value="PyrdxlP-dep_Trfase_major"/>
</dbReference>
<keyword evidence="3" id="KW-0210">Decarboxylase</keyword>
<dbReference type="InterPro" id="IPR010977">
    <property type="entry name" value="Aromatic_deC"/>
</dbReference>
<evidence type="ECO:0000313" key="9">
    <source>
        <dbReference type="Proteomes" id="UP000887013"/>
    </source>
</evidence>
<dbReference type="GO" id="GO:0006520">
    <property type="term" value="P:amino acid metabolic process"/>
    <property type="evidence" value="ECO:0007669"/>
    <property type="project" value="InterPro"/>
</dbReference>